<evidence type="ECO:0000313" key="4">
    <source>
        <dbReference type="EMBL" id="KAF6832317.1"/>
    </source>
</evidence>
<keyword evidence="1" id="KW-0378">Hydrolase</keyword>
<organism evidence="4 5">
    <name type="scientific">Colletotrichum plurivorum</name>
    <dbReference type="NCBI Taxonomy" id="2175906"/>
    <lineage>
        <taxon>Eukaryota</taxon>
        <taxon>Fungi</taxon>
        <taxon>Dikarya</taxon>
        <taxon>Ascomycota</taxon>
        <taxon>Pezizomycotina</taxon>
        <taxon>Sordariomycetes</taxon>
        <taxon>Hypocreomycetidae</taxon>
        <taxon>Glomerellales</taxon>
        <taxon>Glomerellaceae</taxon>
        <taxon>Colletotrichum</taxon>
        <taxon>Colletotrichum orchidearum species complex</taxon>
    </lineage>
</organism>
<keyword evidence="1" id="KW-0547">Nucleotide-binding</keyword>
<keyword evidence="5" id="KW-1185">Reference proteome</keyword>
<dbReference type="Proteomes" id="UP000654918">
    <property type="component" value="Unassembled WGS sequence"/>
</dbReference>
<dbReference type="AlphaFoldDB" id="A0A8H6KIQ3"/>
<dbReference type="Pfam" id="PF13086">
    <property type="entry name" value="AAA_11"/>
    <property type="match status" value="1"/>
</dbReference>
<dbReference type="EMBL" id="WIGO01000071">
    <property type="protein sequence ID" value="KAF6832317.1"/>
    <property type="molecule type" value="Genomic_DNA"/>
</dbReference>
<keyword evidence="1" id="KW-0347">Helicase</keyword>
<dbReference type="PANTHER" id="PTHR10887:SF495">
    <property type="entry name" value="HELICASE SENATAXIN ISOFORM X1-RELATED"/>
    <property type="match status" value="1"/>
</dbReference>
<protein>
    <recommendedName>
        <fullName evidence="6">DNA2/NAM7 helicase-like C-terminal domain-containing protein</fullName>
    </recommendedName>
</protein>
<accession>A0A8H6KIQ3</accession>
<evidence type="ECO:0000256" key="1">
    <source>
        <dbReference type="ARBA" id="ARBA00022806"/>
    </source>
</evidence>
<proteinExistence type="predicted"/>
<dbReference type="InterPro" id="IPR041677">
    <property type="entry name" value="DNA2/NAM7_AAA_11"/>
</dbReference>
<feature type="non-terminal residue" evidence="4">
    <location>
        <position position="707"/>
    </location>
</feature>
<dbReference type="InterPro" id="IPR041679">
    <property type="entry name" value="DNA2/NAM7-like_C"/>
</dbReference>
<evidence type="ECO:0000313" key="5">
    <source>
        <dbReference type="Proteomes" id="UP000654918"/>
    </source>
</evidence>
<dbReference type="GO" id="GO:0035194">
    <property type="term" value="P:regulatory ncRNA-mediated post-transcriptional gene silencing"/>
    <property type="evidence" value="ECO:0007669"/>
    <property type="project" value="TreeGrafter"/>
</dbReference>
<sequence length="707" mass="78224">VDALRDLDLWLEYVDTREEIPLFERDAKEHSRPTVKEVDWMAVPEYIVQVALHHRFSTLLDLDNQECYKKPFLSCLNTTRRRLCFTFLLTTFQKDLPGTVRADLLLAEMLSFLRDCPLLAVAFSRLDWAIFPAQLEDVLDSHVEDILRAIIISANDVGQMMLEPLKQILSKGRVLSLSTYARLAEIVALAVESPSLALDIMLGGLEQESSRLVPERPTLTRRITHLLNGITINHVEEAAEQYYDRPDLLSLKRLCDTEDGWPVVRADFRLDSSGGTPRTSTHVRLTEASPPSNFSTARLFSMSALIIRSSPGQAEFQCFHPVPAYLEGCSWKLSCGGPFVTTKAMFDATVDLALGFCSASEIAELVLGTEVHLGSKADDGAPALTPKKTLNERQNKGVRKVSDDLRNYTCDAMAGQEVHSSHAALRKATQMIKQARIVFTTCIDAALGVLRRERFDIVIIDEASQQTEPTSLVPLTKGCTKADVCRFSSEVFYDGNLGTGIKASERPIPPSTFPWPLIENSPRPESLGTEARHHRMVFIESAAPEDLGQKSKCNRGQAAVCFKVCELLTEVAPGLPKGRSSAETPKPVIAVLTPYSRQVGLIKQNLSSNNLVEVCTIDSFQGREADVIVFVTVRCNQRCEIGFLSDLRRLNVVLTRARTGVIIIGNRATLSGAPVSEECARTWKKLIDATKDVKVGEAHMATEGVSK</sequence>
<dbReference type="GO" id="GO:0004386">
    <property type="term" value="F:helicase activity"/>
    <property type="evidence" value="ECO:0007669"/>
    <property type="project" value="InterPro"/>
</dbReference>
<feature type="domain" description="DNA2/NAM7 helicase-like C-terminal" evidence="3">
    <location>
        <begin position="482"/>
        <end position="667"/>
    </location>
</feature>
<reference evidence="4" key="1">
    <citation type="journal article" date="2020" name="Phytopathology">
        <title>Genome Sequence Resources of Colletotrichum truncatum, C. plurivorum, C. musicola, and C. sojae: Four Species Pathogenic to Soybean (Glycine max).</title>
        <authorList>
            <person name="Rogerio F."/>
            <person name="Boufleur T.R."/>
            <person name="Ciampi-Guillardi M."/>
            <person name="Sukno S.A."/>
            <person name="Thon M.R."/>
            <person name="Massola Junior N.S."/>
            <person name="Baroncelli R."/>
        </authorList>
    </citation>
    <scope>NUCLEOTIDE SEQUENCE</scope>
    <source>
        <strain evidence="4">LFN00145</strain>
    </source>
</reference>
<feature type="domain" description="DNA2/NAM7 helicase helicase" evidence="2">
    <location>
        <begin position="392"/>
        <end position="481"/>
    </location>
</feature>
<evidence type="ECO:0008006" key="6">
    <source>
        <dbReference type="Google" id="ProtNLM"/>
    </source>
</evidence>
<dbReference type="SUPFAM" id="SSF52540">
    <property type="entry name" value="P-loop containing nucleoside triphosphate hydrolases"/>
    <property type="match status" value="1"/>
</dbReference>
<dbReference type="InterPro" id="IPR047187">
    <property type="entry name" value="SF1_C_Upf1"/>
</dbReference>
<dbReference type="CDD" id="cd18808">
    <property type="entry name" value="SF1_C_Upf1"/>
    <property type="match status" value="1"/>
</dbReference>
<dbReference type="Pfam" id="PF13087">
    <property type="entry name" value="AAA_12"/>
    <property type="match status" value="1"/>
</dbReference>
<dbReference type="InterPro" id="IPR045055">
    <property type="entry name" value="DNA2/NAM7-like"/>
</dbReference>
<dbReference type="InterPro" id="IPR027417">
    <property type="entry name" value="P-loop_NTPase"/>
</dbReference>
<gene>
    <name evidence="4" type="ORF">CPLU01_06281</name>
</gene>
<dbReference type="GO" id="GO:0005829">
    <property type="term" value="C:cytosol"/>
    <property type="evidence" value="ECO:0007669"/>
    <property type="project" value="TreeGrafter"/>
</dbReference>
<evidence type="ECO:0000259" key="2">
    <source>
        <dbReference type="Pfam" id="PF13086"/>
    </source>
</evidence>
<dbReference type="Gene3D" id="3.40.50.300">
    <property type="entry name" value="P-loop containing nucleotide triphosphate hydrolases"/>
    <property type="match status" value="2"/>
</dbReference>
<comment type="caution">
    <text evidence="4">The sequence shown here is derived from an EMBL/GenBank/DDBJ whole genome shotgun (WGS) entry which is preliminary data.</text>
</comment>
<keyword evidence="1" id="KW-0067">ATP-binding</keyword>
<evidence type="ECO:0000259" key="3">
    <source>
        <dbReference type="Pfam" id="PF13087"/>
    </source>
</evidence>
<dbReference type="PANTHER" id="PTHR10887">
    <property type="entry name" value="DNA2/NAM7 HELICASE FAMILY"/>
    <property type="match status" value="1"/>
</dbReference>
<name>A0A8H6KIQ3_9PEZI</name>